<evidence type="ECO:0000259" key="2">
    <source>
        <dbReference type="Pfam" id="PF14040"/>
    </source>
</evidence>
<dbReference type="Pfam" id="PF14040">
    <property type="entry name" value="DNase_NucA_NucB"/>
    <property type="match status" value="1"/>
</dbReference>
<accession>A0AAJ0G222</accession>
<gene>
    <name evidence="3" type="ORF">QQS21_003795</name>
</gene>
<feature type="signal peptide" evidence="1">
    <location>
        <begin position="1"/>
        <end position="22"/>
    </location>
</feature>
<evidence type="ECO:0000313" key="3">
    <source>
        <dbReference type="EMBL" id="KAK2605841.1"/>
    </source>
</evidence>
<feature type="chain" id="PRO_5042595588" description="Deoxyribonuclease NucA/NucB domain-containing protein" evidence="1">
    <location>
        <begin position="23"/>
        <end position="274"/>
    </location>
</feature>
<protein>
    <recommendedName>
        <fullName evidence="2">Deoxyribonuclease NucA/NucB domain-containing protein</fullName>
    </recommendedName>
</protein>
<dbReference type="EMBL" id="JASWJB010000051">
    <property type="protein sequence ID" value="KAK2605841.1"/>
    <property type="molecule type" value="Genomic_DNA"/>
</dbReference>
<reference evidence="3" key="1">
    <citation type="submission" date="2023-06" db="EMBL/GenBank/DDBJ databases">
        <title>Conoideocrella luteorostrata (Hypocreales: Clavicipitaceae), a potential biocontrol fungus for elongate hemlock scale in United States Christmas tree production areas.</title>
        <authorList>
            <person name="Barrett H."/>
            <person name="Lovett B."/>
            <person name="Macias A.M."/>
            <person name="Stajich J.E."/>
            <person name="Kasson M.T."/>
        </authorList>
    </citation>
    <scope>NUCLEOTIDE SEQUENCE</scope>
    <source>
        <strain evidence="3">ARSEF 14590</strain>
    </source>
</reference>
<dbReference type="Proteomes" id="UP001251528">
    <property type="component" value="Unassembled WGS sequence"/>
</dbReference>
<comment type="caution">
    <text evidence="3">The sequence shown here is derived from an EMBL/GenBank/DDBJ whole genome shotgun (WGS) entry which is preliminary data.</text>
</comment>
<evidence type="ECO:0000256" key="1">
    <source>
        <dbReference type="SAM" id="SignalP"/>
    </source>
</evidence>
<keyword evidence="4" id="KW-1185">Reference proteome</keyword>
<proteinExistence type="predicted"/>
<sequence>MLAKIPNRAVCLAWALSISVHASAPDITFDCETMPEVCTNMCWAMRCASPTFPQHLTWDNGSLAWDIMAQNRAASGCKMADNRCCAGHKHSKEVGHIGGKYRTCDEYPFYFTLENGLSNGQAVSRCVRTSSGASQTDLLLDLYEPWVVKGYRTRKFRVGIANPGAKGVMYCLNQPCVNDGFELQGGMVKVDGPGGIHGRGEDPSFRFFKTGSGLVMASVEHMAMGAKFTRRADVGDDLESLRGLDHWVEEADGRQTRFVSDVILEEVSPEHFAG</sequence>
<dbReference type="InterPro" id="IPR029476">
    <property type="entry name" value="DNase_NucA_NucB"/>
</dbReference>
<keyword evidence="1" id="KW-0732">Signal</keyword>
<evidence type="ECO:0000313" key="4">
    <source>
        <dbReference type="Proteomes" id="UP001251528"/>
    </source>
</evidence>
<name>A0AAJ0G222_9HYPO</name>
<organism evidence="3 4">
    <name type="scientific">Conoideocrella luteorostrata</name>
    <dbReference type="NCBI Taxonomy" id="1105319"/>
    <lineage>
        <taxon>Eukaryota</taxon>
        <taxon>Fungi</taxon>
        <taxon>Dikarya</taxon>
        <taxon>Ascomycota</taxon>
        <taxon>Pezizomycotina</taxon>
        <taxon>Sordariomycetes</taxon>
        <taxon>Hypocreomycetidae</taxon>
        <taxon>Hypocreales</taxon>
        <taxon>Clavicipitaceae</taxon>
        <taxon>Conoideocrella</taxon>
    </lineage>
</organism>
<feature type="domain" description="Deoxyribonuclease NucA/NucB" evidence="2">
    <location>
        <begin position="41"/>
        <end position="143"/>
    </location>
</feature>
<dbReference type="AlphaFoldDB" id="A0AAJ0G222"/>